<dbReference type="HOGENOM" id="CLU_2154636_0_0_10"/>
<keyword evidence="2" id="KW-1185">Reference proteome</keyword>
<sequence length="111" mass="12736">MKIELKLSNDTLLATHAILQYVYVVSYGNKTLENVHKSIGFELADKFDKKVKTQKKKATLFDQKKKISVTLKYYEAWALKAIATDLIYTCSSDYSKNLVQSLINVLDQKLQ</sequence>
<dbReference type="Proteomes" id="UP000016160">
    <property type="component" value="Chromosome"/>
</dbReference>
<accession>T2KQ13</accession>
<organism evidence="1 2">
    <name type="scientific">Formosa agariphila (strain DSM 15362 / KCTC 12365 / LMG 23005 / KMM 3901 / M-2Alg 35-1)</name>
    <dbReference type="NCBI Taxonomy" id="1347342"/>
    <lineage>
        <taxon>Bacteria</taxon>
        <taxon>Pseudomonadati</taxon>
        <taxon>Bacteroidota</taxon>
        <taxon>Flavobacteriia</taxon>
        <taxon>Flavobacteriales</taxon>
        <taxon>Flavobacteriaceae</taxon>
        <taxon>Formosa</taxon>
    </lineage>
</organism>
<dbReference type="RefSeq" id="WP_038531846.1">
    <property type="nucleotide sequence ID" value="NZ_HG315671.1"/>
</dbReference>
<evidence type="ECO:0000313" key="1">
    <source>
        <dbReference type="EMBL" id="CDF80598.1"/>
    </source>
</evidence>
<proteinExistence type="predicted"/>
<gene>
    <name evidence="1" type="ORF">BN863_28860</name>
</gene>
<dbReference type="AlphaFoldDB" id="T2KQ13"/>
<dbReference type="STRING" id="1347342.BN863_28860"/>
<dbReference type="EMBL" id="HG315671">
    <property type="protein sequence ID" value="CDF80598.1"/>
    <property type="molecule type" value="Genomic_DNA"/>
</dbReference>
<reference evidence="1 2" key="1">
    <citation type="journal article" date="2013" name="Appl. Environ. Microbiol.">
        <title>The genome of the alga-associated marine flavobacterium Formosa agariphila KMM 3901T reveals a broad potential for degradation of algal polysaccharides.</title>
        <authorList>
            <person name="Mann A.J."/>
            <person name="Hahnke R.L."/>
            <person name="Huang S."/>
            <person name="Werner J."/>
            <person name="Xing P."/>
            <person name="Barbeyron T."/>
            <person name="Huettel B."/>
            <person name="Stueber K."/>
            <person name="Reinhardt R."/>
            <person name="Harder J."/>
            <person name="Gloeckner F.O."/>
            <person name="Amann R.I."/>
            <person name="Teeling H."/>
        </authorList>
    </citation>
    <scope>NUCLEOTIDE SEQUENCE [LARGE SCALE GENOMIC DNA]</scope>
    <source>
        <strain evidence="2">DSM 15362 / KCTC 12365 / LMG 23005 / KMM 3901</strain>
    </source>
</reference>
<dbReference type="PATRIC" id="fig|1347342.6.peg.2905"/>
<name>T2KQ13_FORAG</name>
<dbReference type="OrthoDB" id="1357706at2"/>
<protein>
    <submittedName>
        <fullName evidence="1">Uncharacterized protein</fullName>
    </submittedName>
</protein>
<evidence type="ECO:0000313" key="2">
    <source>
        <dbReference type="Proteomes" id="UP000016160"/>
    </source>
</evidence>